<feature type="region of interest" description="Disordered" evidence="6">
    <location>
        <begin position="819"/>
        <end position="884"/>
    </location>
</feature>
<dbReference type="InterPro" id="IPR036742">
    <property type="entry name" value="ATP_synth_F1_esu_sf_mt"/>
</dbReference>
<dbReference type="AlphaFoldDB" id="A0A317XPT0"/>
<dbReference type="GO" id="GO:0000978">
    <property type="term" value="F:RNA polymerase II cis-regulatory region sequence-specific DNA binding"/>
    <property type="evidence" value="ECO:0007669"/>
    <property type="project" value="TreeGrafter"/>
</dbReference>
<feature type="compositionally biased region" description="Basic residues" evidence="6">
    <location>
        <begin position="486"/>
        <end position="497"/>
    </location>
</feature>
<dbReference type="SMART" id="SM00353">
    <property type="entry name" value="HLH"/>
    <property type="match status" value="1"/>
</dbReference>
<evidence type="ECO:0000313" key="9">
    <source>
        <dbReference type="Proteomes" id="UP000246740"/>
    </source>
</evidence>
<reference evidence="8 9" key="1">
    <citation type="journal article" date="2018" name="Mol. Biol. Evol.">
        <title>Broad Genomic Sampling Reveals a Smut Pathogenic Ancestry of the Fungal Clade Ustilaginomycotina.</title>
        <authorList>
            <person name="Kijpornyongpan T."/>
            <person name="Mondo S.J."/>
            <person name="Barry K."/>
            <person name="Sandor L."/>
            <person name="Lee J."/>
            <person name="Lipzen A."/>
            <person name="Pangilinan J."/>
            <person name="LaButti K."/>
            <person name="Hainaut M."/>
            <person name="Henrissat B."/>
            <person name="Grigoriev I.V."/>
            <person name="Spatafora J.W."/>
            <person name="Aime M.C."/>
        </authorList>
    </citation>
    <scope>NUCLEOTIDE SEQUENCE [LARGE SCALE GENOMIC DNA]</scope>
    <source>
        <strain evidence="8 9">MCA 3645</strain>
    </source>
</reference>
<evidence type="ECO:0000259" key="7">
    <source>
        <dbReference type="PROSITE" id="PS50888"/>
    </source>
</evidence>
<dbReference type="Pfam" id="PF00010">
    <property type="entry name" value="HLH"/>
    <property type="match status" value="1"/>
</dbReference>
<feature type="compositionally biased region" description="Polar residues" evidence="6">
    <location>
        <begin position="394"/>
        <end position="403"/>
    </location>
</feature>
<dbReference type="Gene3D" id="1.10.1620.20">
    <property type="entry name" value="ATP synthase, F1 complex, epsilon subunit superfamily, mitochondrial"/>
    <property type="match status" value="1"/>
</dbReference>
<feature type="region of interest" description="Disordered" evidence="6">
    <location>
        <begin position="901"/>
        <end position="978"/>
    </location>
</feature>
<feature type="region of interest" description="Disordered" evidence="6">
    <location>
        <begin position="738"/>
        <end position="779"/>
    </location>
</feature>
<sequence>MGAWNTATQYQLMHSLALLYTLSLPKTGPIVAASYAFATGITFFSGSIYGLCLTKPENPIRKILGPLRKLIARRPTPVGTAATRRFGVLLLEPGSLPPHSHHPHNKIVIMSAASWRAHFTFNKYTSICARATRQALKDEERAAAERRGFMALRYQEWKDGKASDNGERDLCSGEALASMMYADYSAKPANYAAGPSNSSPYRSSMAHFSLNQPLVQHTVPTVPTHDASHSGPRTAGVERLEYKTHVLYSTDLESHLRCEPLVRDCAVIGVPQPGGLAISSSPSHPPTPATVPTAFVALSAVGRERSAKGGEKESKRMKAELLRSLLDFSSAFKQMRPKLMFIESIPRGPGGSVIRNALIDKAISSSSPPANVPSKGFFNTVLSDPASISRPVTPATSKPSSLIGSVDGSPPKKAVRDSKRRATHSQIERRRREKINDRLVTLRSIVPACSKELEDRRRQKQEEEEEAARIAAGGAPKTYIDAATGKPKRKRNRKKPDTKKTGADKEEELGLHKLEVLTHAINYIFELKAHIHQLEHGVAPDHVPTADNPFGIRNQDGSYRRDAKIEDEPGEGISTSTLDQSRARATKEDMQDSDDEVEDDEEGEDGDAEPETKHTENSRLEEEEKDEIEDDNDEDEEDELDRRPKKHMSVADHQSKSCPGVRPAVPSASSASAAAAARYRRSNYSSSSSRDSEETSPVFSIPQQSPLTFSPATTITSPMMSLSAESPILLPDPAIGVKQAGHRVPHSPAFPPLPASAIPLSQGSASSQPPSRRESSSFLFKQLSLTSPNFAPFNPLSYPSTGAAAAAAAARTRASTLSFPAYGGESELRETSAPSTTETPQSTASESNRVTASTYSAETSSRPAAHKTPGLSDQDPSFHADPSDASAAALLLNFSTSPEVLRPIGSRSATPHRSSASLASSPHARPVVGLGSRISRSSLTSPQYRPLAGAGVPCAVGSSAPSSRTFGIPGSAPGGSTATHLVKQEIDQVDEDLDLGSPPHLALDSSPDHDNEQDMLANDTDNTLEDRPDMPLSDATDSMDIQ</sequence>
<feature type="compositionally biased region" description="Polar residues" evidence="6">
    <location>
        <begin position="832"/>
        <end position="862"/>
    </location>
</feature>
<feature type="region of interest" description="Disordered" evidence="6">
    <location>
        <begin position="990"/>
        <end position="1042"/>
    </location>
</feature>
<evidence type="ECO:0000256" key="3">
    <source>
        <dbReference type="ARBA" id="ARBA00023015"/>
    </source>
</evidence>
<feature type="compositionally biased region" description="Basic and acidic residues" evidence="6">
    <location>
        <begin position="581"/>
        <end position="590"/>
    </location>
</feature>
<dbReference type="GO" id="GO:0046933">
    <property type="term" value="F:proton-transporting ATP synthase activity, rotational mechanism"/>
    <property type="evidence" value="ECO:0007669"/>
    <property type="project" value="InterPro"/>
</dbReference>
<dbReference type="InterPro" id="IPR045851">
    <property type="entry name" value="AMP-bd_C_sf"/>
</dbReference>
<dbReference type="PANTHER" id="PTHR46117:SF3">
    <property type="entry name" value="FI24210P1"/>
    <property type="match status" value="1"/>
</dbReference>
<dbReference type="CDD" id="cd12153">
    <property type="entry name" value="F1-ATPase_epsilon"/>
    <property type="match status" value="1"/>
</dbReference>
<dbReference type="InterPro" id="IPR006721">
    <property type="entry name" value="ATP_synth_F1_esu_mt"/>
</dbReference>
<dbReference type="GO" id="GO:0000981">
    <property type="term" value="F:DNA-binding transcription factor activity, RNA polymerase II-specific"/>
    <property type="evidence" value="ECO:0007669"/>
    <property type="project" value="TreeGrafter"/>
</dbReference>
<feature type="compositionally biased region" description="Low complexity" evidence="6">
    <location>
        <begin position="667"/>
        <end position="689"/>
    </location>
</feature>
<dbReference type="Gene3D" id="3.30.300.30">
    <property type="match status" value="1"/>
</dbReference>
<dbReference type="FunFam" id="1.10.1620.20:FF:000004">
    <property type="entry name" value="Related to atp synthase epsilon chain, mitochondrial"/>
    <property type="match status" value="1"/>
</dbReference>
<gene>
    <name evidence="8" type="ORF">BCV70DRAFT_206921</name>
</gene>
<dbReference type="EMBL" id="KZ819195">
    <property type="protein sequence ID" value="PWY99290.1"/>
    <property type="molecule type" value="Genomic_DNA"/>
</dbReference>
<feature type="compositionally biased region" description="Polar residues" evidence="6">
    <location>
        <begin position="934"/>
        <end position="943"/>
    </location>
</feature>
<dbReference type="GO" id="GO:0045259">
    <property type="term" value="C:proton-transporting ATP synthase complex"/>
    <property type="evidence" value="ECO:0007669"/>
    <property type="project" value="InterPro"/>
</dbReference>
<dbReference type="PROSITE" id="PS50888">
    <property type="entry name" value="BHLH"/>
    <property type="match status" value="1"/>
</dbReference>
<dbReference type="InterPro" id="IPR036638">
    <property type="entry name" value="HLH_DNA-bd_sf"/>
</dbReference>
<dbReference type="GO" id="GO:0046983">
    <property type="term" value="F:protein dimerization activity"/>
    <property type="evidence" value="ECO:0007669"/>
    <property type="project" value="InterPro"/>
</dbReference>
<keyword evidence="5" id="KW-0539">Nucleus</keyword>
<dbReference type="Proteomes" id="UP000246740">
    <property type="component" value="Unassembled WGS sequence"/>
</dbReference>
<dbReference type="STRING" id="1882483.A0A317XPT0"/>
<dbReference type="InParanoid" id="A0A317XPT0"/>
<feature type="compositionally biased region" description="Polar residues" evidence="6">
    <location>
        <begin position="907"/>
        <end position="920"/>
    </location>
</feature>
<evidence type="ECO:0000256" key="1">
    <source>
        <dbReference type="ARBA" id="ARBA00004123"/>
    </source>
</evidence>
<feature type="compositionally biased region" description="Basic and acidic residues" evidence="6">
    <location>
        <begin position="558"/>
        <end position="567"/>
    </location>
</feature>
<dbReference type="OrthoDB" id="690068at2759"/>
<keyword evidence="3" id="KW-0805">Transcription regulation</keyword>
<evidence type="ECO:0000256" key="6">
    <source>
        <dbReference type="SAM" id="MobiDB-lite"/>
    </source>
</evidence>
<feature type="region of interest" description="Disordered" evidence="6">
    <location>
        <begin position="540"/>
        <end position="714"/>
    </location>
</feature>
<feature type="domain" description="BHLH" evidence="7">
    <location>
        <begin position="419"/>
        <end position="527"/>
    </location>
</feature>
<feature type="compositionally biased region" description="Basic and acidic residues" evidence="6">
    <location>
        <begin position="610"/>
        <end position="622"/>
    </location>
</feature>
<comment type="subcellular location">
    <subcellularLocation>
        <location evidence="1">Nucleus</location>
    </subcellularLocation>
</comment>
<feature type="compositionally biased region" description="Acidic residues" evidence="6">
    <location>
        <begin position="623"/>
        <end position="639"/>
    </location>
</feature>
<keyword evidence="9" id="KW-1185">Reference proteome</keyword>
<evidence type="ECO:0000256" key="5">
    <source>
        <dbReference type="ARBA" id="ARBA00023242"/>
    </source>
</evidence>
<dbReference type="Pfam" id="PF04241">
    <property type="entry name" value="DUF423"/>
    <property type="match status" value="1"/>
</dbReference>
<dbReference type="GO" id="GO:0005634">
    <property type="term" value="C:nucleus"/>
    <property type="evidence" value="ECO:0007669"/>
    <property type="project" value="UniProtKB-SubCell"/>
</dbReference>
<feature type="region of interest" description="Disordered" evidence="6">
    <location>
        <begin position="386"/>
        <end position="433"/>
    </location>
</feature>
<dbReference type="InterPro" id="IPR051732">
    <property type="entry name" value="USF"/>
</dbReference>
<feature type="compositionally biased region" description="Polar residues" evidence="6">
    <location>
        <begin position="695"/>
        <end position="714"/>
    </location>
</feature>
<name>A0A317XPT0_9BASI</name>
<protein>
    <recommendedName>
        <fullName evidence="7">BHLH domain-containing protein</fullName>
    </recommendedName>
</protein>
<feature type="compositionally biased region" description="Acidic residues" evidence="6">
    <location>
        <begin position="591"/>
        <end position="609"/>
    </location>
</feature>
<evidence type="ECO:0000256" key="2">
    <source>
        <dbReference type="ARBA" id="ARBA00009502"/>
    </source>
</evidence>
<accession>A0A317XPT0</accession>
<proteinExistence type="inferred from homology"/>
<dbReference type="Pfam" id="PF04627">
    <property type="entry name" value="ATP-synt_Eps"/>
    <property type="match status" value="1"/>
</dbReference>
<dbReference type="Gene3D" id="4.10.280.10">
    <property type="entry name" value="Helix-loop-helix DNA-binding domain"/>
    <property type="match status" value="1"/>
</dbReference>
<keyword evidence="4" id="KW-0804">Transcription</keyword>
<dbReference type="GO" id="GO:0005743">
    <property type="term" value="C:mitochondrial inner membrane"/>
    <property type="evidence" value="ECO:0007669"/>
    <property type="project" value="InterPro"/>
</dbReference>
<organism evidence="8 9">
    <name type="scientific">Testicularia cyperi</name>
    <dbReference type="NCBI Taxonomy" id="1882483"/>
    <lineage>
        <taxon>Eukaryota</taxon>
        <taxon>Fungi</taxon>
        <taxon>Dikarya</taxon>
        <taxon>Basidiomycota</taxon>
        <taxon>Ustilaginomycotina</taxon>
        <taxon>Ustilaginomycetes</taxon>
        <taxon>Ustilaginales</taxon>
        <taxon>Anthracoideaceae</taxon>
        <taxon>Testicularia</taxon>
    </lineage>
</organism>
<evidence type="ECO:0000313" key="8">
    <source>
        <dbReference type="EMBL" id="PWY99290.1"/>
    </source>
</evidence>
<comment type="similarity">
    <text evidence="2">Belongs to the eukaryotic ATPase epsilon family.</text>
</comment>
<evidence type="ECO:0000256" key="4">
    <source>
        <dbReference type="ARBA" id="ARBA00023163"/>
    </source>
</evidence>
<dbReference type="SUPFAM" id="SSF47459">
    <property type="entry name" value="HLH, helix-loop-helix DNA-binding domain"/>
    <property type="match status" value="1"/>
</dbReference>
<dbReference type="PANTHER" id="PTHR46117">
    <property type="entry name" value="FI24210P1"/>
    <property type="match status" value="1"/>
</dbReference>
<feature type="compositionally biased region" description="Basic and acidic residues" evidence="6">
    <location>
        <begin position="452"/>
        <end position="461"/>
    </location>
</feature>
<feature type="region of interest" description="Disordered" evidence="6">
    <location>
        <begin position="452"/>
        <end position="506"/>
    </location>
</feature>
<dbReference type="InterPro" id="IPR011598">
    <property type="entry name" value="bHLH_dom"/>
</dbReference>
<dbReference type="SUPFAM" id="SSF48690">
    <property type="entry name" value="Epsilon subunit of mitochondrial F1F0-ATP synthase"/>
    <property type="match status" value="1"/>
</dbReference>
<dbReference type="InterPro" id="IPR006696">
    <property type="entry name" value="DUF423"/>
</dbReference>